<dbReference type="RefSeq" id="WP_018304331.1">
    <property type="nucleotide sequence ID" value="NZ_KB902313.1"/>
</dbReference>
<organism evidence="3 4">
    <name type="scientific">Wenxinia marina DSM 24838</name>
    <dbReference type="NCBI Taxonomy" id="1123501"/>
    <lineage>
        <taxon>Bacteria</taxon>
        <taxon>Pseudomonadati</taxon>
        <taxon>Pseudomonadota</taxon>
        <taxon>Alphaproteobacteria</taxon>
        <taxon>Rhodobacterales</taxon>
        <taxon>Roseobacteraceae</taxon>
        <taxon>Wenxinia</taxon>
    </lineage>
</organism>
<proteinExistence type="predicted"/>
<dbReference type="eggNOG" id="COG0665">
    <property type="taxonomic scope" value="Bacteria"/>
</dbReference>
<dbReference type="InterPro" id="IPR006076">
    <property type="entry name" value="FAD-dep_OxRdtase"/>
</dbReference>
<reference evidence="3 4" key="1">
    <citation type="submission" date="2013-01" db="EMBL/GenBank/DDBJ databases">
        <authorList>
            <person name="Fiebig A."/>
            <person name="Goeker M."/>
            <person name="Klenk H.-P.P."/>
        </authorList>
    </citation>
    <scope>NUCLEOTIDE SEQUENCE [LARGE SCALE GENOMIC DNA]</scope>
    <source>
        <strain evidence="3 4">DSM 24838</strain>
    </source>
</reference>
<dbReference type="GO" id="GO:0016491">
    <property type="term" value="F:oxidoreductase activity"/>
    <property type="evidence" value="ECO:0007669"/>
    <property type="project" value="UniProtKB-KW"/>
</dbReference>
<dbReference type="Gene3D" id="3.30.9.10">
    <property type="entry name" value="D-Amino Acid Oxidase, subunit A, domain 2"/>
    <property type="match status" value="2"/>
</dbReference>
<dbReference type="AlphaFoldDB" id="A0A0D0Q8U3"/>
<feature type="domain" description="FAD dependent oxidoreductase" evidence="2">
    <location>
        <begin position="4"/>
        <end position="326"/>
    </location>
</feature>
<comment type="caution">
    <text evidence="3">The sequence shown here is derived from an EMBL/GenBank/DDBJ whole genome shotgun (WGS) entry which is preliminary data.</text>
</comment>
<dbReference type="PANTHER" id="PTHR13847">
    <property type="entry name" value="SARCOSINE DEHYDROGENASE-RELATED"/>
    <property type="match status" value="1"/>
</dbReference>
<dbReference type="Gene3D" id="3.50.50.60">
    <property type="entry name" value="FAD/NAD(P)-binding domain"/>
    <property type="match status" value="2"/>
</dbReference>
<dbReference type="OrthoDB" id="7818064at2"/>
<evidence type="ECO:0000313" key="4">
    <source>
        <dbReference type="Proteomes" id="UP000035100"/>
    </source>
</evidence>
<keyword evidence="1" id="KW-0560">Oxidoreductase</keyword>
<dbReference type="PATRIC" id="fig|1123501.6.peg.253"/>
<dbReference type="EMBL" id="AONG01000003">
    <property type="protein sequence ID" value="KIQ70824.1"/>
    <property type="molecule type" value="Genomic_DNA"/>
</dbReference>
<dbReference type="GO" id="GO:0005737">
    <property type="term" value="C:cytoplasm"/>
    <property type="evidence" value="ECO:0007669"/>
    <property type="project" value="TreeGrafter"/>
</dbReference>
<evidence type="ECO:0000259" key="2">
    <source>
        <dbReference type="Pfam" id="PF01266"/>
    </source>
</evidence>
<accession>A0A0D0Q8U3</accession>
<dbReference type="Proteomes" id="UP000035100">
    <property type="component" value="Unassembled WGS sequence"/>
</dbReference>
<dbReference type="SUPFAM" id="SSF51971">
    <property type="entry name" value="Nucleotide-binding domain"/>
    <property type="match status" value="1"/>
</dbReference>
<dbReference type="STRING" id="1123501.Wenmar_00198"/>
<gene>
    <name evidence="3" type="ORF">Wenmar_00198</name>
</gene>
<dbReference type="InterPro" id="IPR036188">
    <property type="entry name" value="FAD/NAD-bd_sf"/>
</dbReference>
<dbReference type="Pfam" id="PF01266">
    <property type="entry name" value="DAO"/>
    <property type="match status" value="1"/>
</dbReference>
<evidence type="ECO:0000256" key="1">
    <source>
        <dbReference type="ARBA" id="ARBA00023002"/>
    </source>
</evidence>
<dbReference type="PANTHER" id="PTHR13847:SF289">
    <property type="entry name" value="GLYCINE OXIDASE"/>
    <property type="match status" value="1"/>
</dbReference>
<keyword evidence="4" id="KW-1185">Reference proteome</keyword>
<sequence>MRADVTIKGAGVFGLSVAWAALARGARVRVIDPWGPGAGASGGIVGALAPHVPEAWNEKKAFQLESLLMAKTFWADVEAASARSPGYARTGRLQPLADVEAVALARARAASAAHLWQGRAVWEVVDETAAGPFRPDSPTGLWVRDTLSARLHPRQAVAALAAAVRARGGEVVAAGPEEGAIVHATGAAGLAELVSAKGRPAGQGIKGQAALMRYDAPDAPQLFAGGVHVVPHADGTVAVGSTTEREWHDPAATDAQLDDVVAAARAAVPALRDAPVVERWAGLRPRARSRAPILGPWPGRPGHWIANGGFKIGFGMAPLAGEVLAAAILTGEDRIPEGFRPEASL</sequence>
<name>A0A0D0Q8U3_9RHOB</name>
<protein>
    <submittedName>
        <fullName evidence="3">Glycine/D-amino acid oxidase (Deaminating)</fullName>
    </submittedName>
</protein>
<evidence type="ECO:0000313" key="3">
    <source>
        <dbReference type="EMBL" id="KIQ70824.1"/>
    </source>
</evidence>